<gene>
    <name evidence="3" type="ORF">HMPREF9709_01692</name>
</gene>
<dbReference type="InterPro" id="IPR014718">
    <property type="entry name" value="GH-type_carb-bd"/>
</dbReference>
<dbReference type="Gene3D" id="1.20.1610.10">
    <property type="entry name" value="alpha-1,2-mannosidases domains"/>
    <property type="match status" value="1"/>
</dbReference>
<evidence type="ECO:0000313" key="4">
    <source>
        <dbReference type="Proteomes" id="UP000004191"/>
    </source>
</evidence>
<reference evidence="3 4" key="1">
    <citation type="submission" date="2012-01" db="EMBL/GenBank/DDBJ databases">
        <title>The Genome Sequence of Helcococcus kunzii ATCC 51366.</title>
        <authorList>
            <consortium name="The Broad Institute Genome Sequencing Platform"/>
            <person name="Earl A."/>
            <person name="Ward D."/>
            <person name="Feldgarden M."/>
            <person name="Gevers D."/>
            <person name="Huys G."/>
            <person name="Young S.K."/>
            <person name="Zeng Q."/>
            <person name="Gargeya S."/>
            <person name="Fitzgerald M."/>
            <person name="Haas B."/>
            <person name="Abouelleil A."/>
            <person name="Alvarado L."/>
            <person name="Arachchi H.M."/>
            <person name="Berlin A."/>
            <person name="Chapman S.B."/>
            <person name="Gearin G."/>
            <person name="Goldberg J."/>
            <person name="Griggs A."/>
            <person name="Gujja S."/>
            <person name="Hansen M."/>
            <person name="Heiman D."/>
            <person name="Howarth C."/>
            <person name="Larimer J."/>
            <person name="Lui A."/>
            <person name="MacDonald P.J.P."/>
            <person name="McCowen C."/>
            <person name="Montmayeur A."/>
            <person name="Murphy C."/>
            <person name="Neiman D."/>
            <person name="Pearson M."/>
            <person name="Priest M."/>
            <person name="Roberts A."/>
            <person name="Saif S."/>
            <person name="Shea T."/>
            <person name="Sisk P."/>
            <person name="Stolte C."/>
            <person name="Sykes S."/>
            <person name="Wortman J."/>
            <person name="Nusbaum C."/>
            <person name="Birren B."/>
        </authorList>
    </citation>
    <scope>NUCLEOTIDE SEQUENCE [LARGE SCALE GENOMIC DNA]</scope>
    <source>
        <strain evidence="3 4">ATCC 51366</strain>
    </source>
</reference>
<dbReference type="GO" id="GO:0005975">
    <property type="term" value="P:carbohydrate metabolic process"/>
    <property type="evidence" value="ECO:0007669"/>
    <property type="project" value="InterPro"/>
</dbReference>
<dbReference type="OrthoDB" id="9804511at2"/>
<accession>H3NQT1</accession>
<dbReference type="HOGENOM" id="CLU_003690_0_1_9"/>
<dbReference type="GO" id="GO:0030246">
    <property type="term" value="F:carbohydrate binding"/>
    <property type="evidence" value="ECO:0007669"/>
    <property type="project" value="InterPro"/>
</dbReference>
<dbReference type="eggNOG" id="COG3537">
    <property type="taxonomic scope" value="Bacteria"/>
</dbReference>
<dbReference type="InterPro" id="IPR012939">
    <property type="entry name" value="Glyco_hydro_92"/>
</dbReference>
<dbReference type="RefSeq" id="WP_005399207.1">
    <property type="nucleotide sequence ID" value="NZ_JH601088.1"/>
</dbReference>
<dbReference type="InterPro" id="IPR050883">
    <property type="entry name" value="PNGase"/>
</dbReference>
<evidence type="ECO:0000313" key="3">
    <source>
        <dbReference type="EMBL" id="EHR32078.1"/>
    </source>
</evidence>
<feature type="domain" description="Glycosyl hydrolase family 92" evidence="1">
    <location>
        <begin position="213"/>
        <end position="696"/>
    </location>
</feature>
<dbReference type="Gene3D" id="1.20.1050.60">
    <property type="entry name" value="alpha-1,2-mannosidase"/>
    <property type="match status" value="1"/>
</dbReference>
<dbReference type="Pfam" id="PF17678">
    <property type="entry name" value="Glyco_hydro_92N"/>
    <property type="match status" value="1"/>
</dbReference>
<sequence length="698" mass="81057">MNNKFLEQFRKYKFTDTRIGTDSIYEFSNGNTLPMTGVPFGMNYVAVQTNKEGGSWWFNPNHLKFEGFRITHQPSPWMGDYSSFTILPSKDESTKERKYNSVDSKFLPHYNEIYFEDGEIALVTASVDSVVVKYEVDKPKYILEGKQLHLDTEDGLISGKVVNFSGSEDENFTMYIVISSEKHSLKKLEKDRYVIEGSKELYVSTSFISLEQAKLNHSRMNKDFEETLQDSASKWQKYFDKFDVENVNPASEYDQYEPYDRLEQERMFYHAVYRAFLFPMRFYEIDENGKDVYYDTLSKSVKEGKMFTNMGMWDLHKTLFPLFSLIDQEIFEDILEGYVNQFRNSGYLPKWLSPDERGLMPGTLVDNVIAEASSKNIGEKYMEELLEAMIKGAEIPSGKNTYGRAGTEAYRKHGYVTSDIHESVNQTLDNCLSDWSIAKVAENLGKKDIAEKYYSYTQNYKNIFDKETGFMRAKSKDGQFDKDFDPLNWGSPYTEGSAYQNSYNVYHDVEGLIGEFGGKEEFEKKLDEISNSKSEYKFGAYGYEIHEMREFGMANFGHHAISNQPSFHMPYLYNFVDKPKKAQIILKELLLNYFRYDFKGFPGDEDNGSTSAWYIFSSLGFYPFCPGSNEYQLGIPFWNKATITLFNGNKINIKVNENYHHKKFIIDKKINGEKFEATKLTWDQIKDGIDLEFTLGIV</sequence>
<feature type="domain" description="Glycosyl hydrolase family 92 N-terminal" evidence="2">
    <location>
        <begin position="16"/>
        <end position="160"/>
    </location>
</feature>
<comment type="caution">
    <text evidence="3">The sequence shown here is derived from an EMBL/GenBank/DDBJ whole genome shotgun (WGS) entry which is preliminary data.</text>
</comment>
<dbReference type="NCBIfam" id="TIGR01180">
    <property type="entry name" value="aman2_put"/>
    <property type="match status" value="1"/>
</dbReference>
<dbReference type="AlphaFoldDB" id="H3NQT1"/>
<dbReference type="InterPro" id="IPR005887">
    <property type="entry name" value="GH92_a_mannosidase_put"/>
</dbReference>
<dbReference type="GO" id="GO:0005829">
    <property type="term" value="C:cytosol"/>
    <property type="evidence" value="ECO:0007669"/>
    <property type="project" value="TreeGrafter"/>
</dbReference>
<protein>
    <submittedName>
        <fullName evidence="3">Putative alpha-1,2-mannosidase</fullName>
    </submittedName>
</protein>
<dbReference type="Proteomes" id="UP000004191">
    <property type="component" value="Unassembled WGS sequence"/>
</dbReference>
<dbReference type="EMBL" id="AGEI01000031">
    <property type="protein sequence ID" value="EHR32078.1"/>
    <property type="molecule type" value="Genomic_DNA"/>
</dbReference>
<organism evidence="3 4">
    <name type="scientific">Helcococcus kunzii ATCC 51366</name>
    <dbReference type="NCBI Taxonomy" id="883114"/>
    <lineage>
        <taxon>Bacteria</taxon>
        <taxon>Bacillati</taxon>
        <taxon>Bacillota</taxon>
        <taxon>Tissierellia</taxon>
        <taxon>Tissierellales</taxon>
        <taxon>Peptoniphilaceae</taxon>
        <taxon>Helcococcus</taxon>
    </lineage>
</organism>
<name>H3NQT1_9FIRM</name>
<dbReference type="Gene3D" id="2.70.98.10">
    <property type="match status" value="1"/>
</dbReference>
<dbReference type="GO" id="GO:0006516">
    <property type="term" value="P:glycoprotein catabolic process"/>
    <property type="evidence" value="ECO:0007669"/>
    <property type="project" value="TreeGrafter"/>
</dbReference>
<dbReference type="GO" id="GO:0000224">
    <property type="term" value="F:peptide-N4-(N-acetyl-beta-glucosaminyl)asparagine amidase activity"/>
    <property type="evidence" value="ECO:0007669"/>
    <property type="project" value="TreeGrafter"/>
</dbReference>
<evidence type="ECO:0000259" key="1">
    <source>
        <dbReference type="Pfam" id="PF07971"/>
    </source>
</evidence>
<proteinExistence type="predicted"/>
<dbReference type="PANTHER" id="PTHR12143">
    <property type="entry name" value="PEPTIDE N-GLYCANASE PNGASE -RELATED"/>
    <property type="match status" value="1"/>
</dbReference>
<dbReference type="InterPro" id="IPR008928">
    <property type="entry name" value="6-hairpin_glycosidase_sf"/>
</dbReference>
<dbReference type="SUPFAM" id="SSF48208">
    <property type="entry name" value="Six-hairpin glycosidases"/>
    <property type="match status" value="1"/>
</dbReference>
<keyword evidence="4" id="KW-1185">Reference proteome</keyword>
<dbReference type="InterPro" id="IPR041371">
    <property type="entry name" value="GH92_N"/>
</dbReference>
<dbReference type="Gene3D" id="3.30.2080.10">
    <property type="entry name" value="GH92 mannosidase domain"/>
    <property type="match status" value="1"/>
</dbReference>
<dbReference type="Pfam" id="PF07971">
    <property type="entry name" value="Glyco_hydro_92"/>
    <property type="match status" value="1"/>
</dbReference>
<evidence type="ECO:0000259" key="2">
    <source>
        <dbReference type="Pfam" id="PF17678"/>
    </source>
</evidence>
<dbReference type="PANTHER" id="PTHR12143:SF43">
    <property type="entry name" value="PUTATIVE-RELATED"/>
    <property type="match status" value="1"/>
</dbReference>
<dbReference type="GeneID" id="96999628"/>
<dbReference type="PATRIC" id="fig|883114.3.peg.1689"/>
<dbReference type="STRING" id="883114.HMPREF9709_01692"/>